<dbReference type="AlphaFoldDB" id="A0A5N3PEH9"/>
<dbReference type="GO" id="GO:0046872">
    <property type="term" value="F:metal ion binding"/>
    <property type="evidence" value="ECO:0007669"/>
    <property type="project" value="UniProtKB-KW"/>
</dbReference>
<keyword evidence="8" id="KW-0784">Thiamine biosynthesis</keyword>
<evidence type="ECO:0000256" key="1">
    <source>
        <dbReference type="ARBA" id="ARBA00003469"/>
    </source>
</evidence>
<comment type="subunit">
    <text evidence="4">Homodimer.</text>
</comment>
<dbReference type="PANTHER" id="PTHR31528">
    <property type="entry name" value="4-AMINO-5-HYDROXYMETHYL-2-METHYLPYRIMIDINE PHOSPHATE SYNTHASE THI11-RELATED"/>
    <property type="match status" value="1"/>
</dbReference>
<dbReference type="OrthoDB" id="5348911at2"/>
<keyword evidence="12" id="KW-0732">Signal</keyword>
<evidence type="ECO:0000313" key="15">
    <source>
        <dbReference type="Proteomes" id="UP000325684"/>
    </source>
</evidence>
<keyword evidence="15" id="KW-1185">Reference proteome</keyword>
<evidence type="ECO:0000256" key="11">
    <source>
        <dbReference type="ARBA" id="ARBA00048179"/>
    </source>
</evidence>
<keyword evidence="6" id="KW-0479">Metal-binding</keyword>
<dbReference type="PANTHER" id="PTHR31528:SF1">
    <property type="entry name" value="4-AMINO-5-HYDROXYMETHYL-2-METHYLPYRIMIDINE PHOSPHATE SYNTHASE THI11-RELATED"/>
    <property type="match status" value="1"/>
</dbReference>
<evidence type="ECO:0000256" key="4">
    <source>
        <dbReference type="ARBA" id="ARBA00011738"/>
    </source>
</evidence>
<gene>
    <name evidence="14" type="ORF">FEZ63_06670</name>
</gene>
<comment type="pathway">
    <text evidence="2">Cofactor biosynthesis; thiamine diphosphate biosynthesis.</text>
</comment>
<organism evidence="14 15">
    <name type="scientific">Microvirga brassicacearum</name>
    <dbReference type="NCBI Taxonomy" id="2580413"/>
    <lineage>
        <taxon>Bacteria</taxon>
        <taxon>Pseudomonadati</taxon>
        <taxon>Pseudomonadota</taxon>
        <taxon>Alphaproteobacteria</taxon>
        <taxon>Hyphomicrobiales</taxon>
        <taxon>Methylobacteriaceae</taxon>
        <taxon>Microvirga</taxon>
    </lineage>
</organism>
<feature type="signal peptide" evidence="12">
    <location>
        <begin position="1"/>
        <end position="24"/>
    </location>
</feature>
<evidence type="ECO:0000256" key="3">
    <source>
        <dbReference type="ARBA" id="ARBA00009406"/>
    </source>
</evidence>
<evidence type="ECO:0000256" key="7">
    <source>
        <dbReference type="ARBA" id="ARBA00022898"/>
    </source>
</evidence>
<dbReference type="GO" id="GO:0016740">
    <property type="term" value="F:transferase activity"/>
    <property type="evidence" value="ECO:0007669"/>
    <property type="project" value="UniProtKB-KW"/>
</dbReference>
<evidence type="ECO:0000256" key="8">
    <source>
        <dbReference type="ARBA" id="ARBA00022977"/>
    </source>
</evidence>
<dbReference type="Pfam" id="PF09084">
    <property type="entry name" value="NMT1"/>
    <property type="match status" value="1"/>
</dbReference>
<keyword evidence="9" id="KW-0408">Iron</keyword>
<dbReference type="RefSeq" id="WP_150942859.1">
    <property type="nucleotide sequence ID" value="NZ_VCMV01000009.1"/>
</dbReference>
<dbReference type="Proteomes" id="UP000325684">
    <property type="component" value="Unassembled WGS sequence"/>
</dbReference>
<evidence type="ECO:0000256" key="2">
    <source>
        <dbReference type="ARBA" id="ARBA00004948"/>
    </source>
</evidence>
<evidence type="ECO:0000313" key="14">
    <source>
        <dbReference type="EMBL" id="KAB0268045.1"/>
    </source>
</evidence>
<reference evidence="14 15" key="1">
    <citation type="journal article" date="2019" name="Microorganisms">
        <title>Genome Insights into the Novel Species Microvirga brassicacearum, a Rapeseed Endophyte with Biotechnological Potential.</title>
        <authorList>
            <person name="Jimenez-Gomez A."/>
            <person name="Saati-Santamaria Z."/>
            <person name="Igual J.M."/>
            <person name="Rivas R."/>
            <person name="Mateos P.F."/>
            <person name="Garcia-Fraile P."/>
        </authorList>
    </citation>
    <scope>NUCLEOTIDE SEQUENCE [LARGE SCALE GENOMIC DNA]</scope>
    <source>
        <strain evidence="14 15">CDVBN77</strain>
    </source>
</reference>
<dbReference type="InterPro" id="IPR015168">
    <property type="entry name" value="SsuA/THI5"/>
</dbReference>
<comment type="function">
    <text evidence="1">Responsible for the formation of the pyrimidine heterocycle in the thiamine biosynthesis pathway. Catalyzes the formation of hydroxymethylpyrimidine phosphate (HMP-P) from histidine and pyridoxal phosphate (PLP). The protein uses PLP and the active site histidine to form HMP-P, generating an inactive enzyme. The enzyme can only undergo a single turnover, which suggests it is a suicide enzyme.</text>
</comment>
<comment type="caution">
    <text evidence="14">The sequence shown here is derived from an EMBL/GenBank/DDBJ whole genome shotgun (WGS) entry which is preliminary data.</text>
</comment>
<comment type="catalytic activity">
    <reaction evidence="11">
        <text>N(6)-(pyridoxal phosphate)-L-lysyl-[4-amino-5-hydroxymethyl-2-methylpyrimidine phosphate synthase] + L-histidyl-[4-amino-5-hydroxymethyl-2-methylpyrimidine phosphate synthase] + 2 Fe(3+) + 4 H2O = L-lysyl-[4-amino-5-hydroxymethyl-2-methylpyrimidine phosphate synthase] + (2S)-2-amino-5-hydroxy-4-oxopentanoyl-[4-amino-5-hydroxymethyl-2-methylpyrimidine phosphate synthase] + 4-amino-2-methyl-5-(phosphooxymethyl)pyrimidine + 3-oxopropanoate + 2 Fe(2+) + 2 H(+)</text>
        <dbReference type="Rhea" id="RHEA:65756"/>
        <dbReference type="Rhea" id="RHEA-COMP:16892"/>
        <dbReference type="Rhea" id="RHEA-COMP:16893"/>
        <dbReference type="Rhea" id="RHEA-COMP:16894"/>
        <dbReference type="Rhea" id="RHEA-COMP:16895"/>
        <dbReference type="ChEBI" id="CHEBI:15377"/>
        <dbReference type="ChEBI" id="CHEBI:15378"/>
        <dbReference type="ChEBI" id="CHEBI:29033"/>
        <dbReference type="ChEBI" id="CHEBI:29034"/>
        <dbReference type="ChEBI" id="CHEBI:29969"/>
        <dbReference type="ChEBI" id="CHEBI:29979"/>
        <dbReference type="ChEBI" id="CHEBI:33190"/>
        <dbReference type="ChEBI" id="CHEBI:58354"/>
        <dbReference type="ChEBI" id="CHEBI:143915"/>
        <dbReference type="ChEBI" id="CHEBI:157692"/>
    </reaction>
    <physiologicalReaction direction="left-to-right" evidence="11">
        <dbReference type="Rhea" id="RHEA:65757"/>
    </physiologicalReaction>
</comment>
<evidence type="ECO:0000256" key="12">
    <source>
        <dbReference type="SAM" id="SignalP"/>
    </source>
</evidence>
<evidence type="ECO:0000256" key="9">
    <source>
        <dbReference type="ARBA" id="ARBA00023004"/>
    </source>
</evidence>
<dbReference type="Gene3D" id="3.40.190.10">
    <property type="entry name" value="Periplasmic binding protein-like II"/>
    <property type="match status" value="2"/>
</dbReference>
<dbReference type="EMBL" id="VCMV01000009">
    <property type="protein sequence ID" value="KAB0268045.1"/>
    <property type="molecule type" value="Genomic_DNA"/>
</dbReference>
<protein>
    <recommendedName>
        <fullName evidence="10">Thiamine pyrimidine synthase</fullName>
    </recommendedName>
</protein>
<dbReference type="SUPFAM" id="SSF53850">
    <property type="entry name" value="Periplasmic binding protein-like II"/>
    <property type="match status" value="1"/>
</dbReference>
<evidence type="ECO:0000256" key="5">
    <source>
        <dbReference type="ARBA" id="ARBA00022679"/>
    </source>
</evidence>
<accession>A0A5N3PEH9</accession>
<dbReference type="InterPro" id="IPR027939">
    <property type="entry name" value="NMT1/THI5"/>
</dbReference>
<sequence>MKSRILLSSLFAAGLAMMSSASVAQPAAAPEKINISMHFNVPQLSWYGLYWAQEHGYFKDAGLEVNFQYLRGSTLAVQATGAGQSNLGIAAADTALLGVAKDLPITAIANHLQKDATGVILNKAKGEASSFKDLGGKTIVTSDTTTLATLLRSALKRSDMTNKVKVLSVDAQAVCTLMLTEQADGCTGFSFAHLLQVKAKGVDPLFLPFSTPEFPILGHVILANNDYLASHKKQVRAFLAAVARGYSEANADIPATVKMMARIDPTQPRETLTEAITIIAGLTTSPRSEQNGWGWMDDESWKNLYIGLTEGNVMQPGLQVSKVYTNEYLPAKN</sequence>
<comment type="similarity">
    <text evidence="3">Belongs to the NMT1/THI5 family.</text>
</comment>
<evidence type="ECO:0000256" key="6">
    <source>
        <dbReference type="ARBA" id="ARBA00022723"/>
    </source>
</evidence>
<dbReference type="GO" id="GO:0009228">
    <property type="term" value="P:thiamine biosynthetic process"/>
    <property type="evidence" value="ECO:0007669"/>
    <property type="project" value="UniProtKB-KW"/>
</dbReference>
<proteinExistence type="inferred from homology"/>
<keyword evidence="7" id="KW-0663">Pyridoxal phosphate</keyword>
<evidence type="ECO:0000259" key="13">
    <source>
        <dbReference type="Pfam" id="PF09084"/>
    </source>
</evidence>
<name>A0A5N3PEH9_9HYPH</name>
<evidence type="ECO:0000256" key="10">
    <source>
        <dbReference type="ARBA" id="ARBA00033171"/>
    </source>
</evidence>
<feature type="chain" id="PRO_5024269876" description="Thiamine pyrimidine synthase" evidence="12">
    <location>
        <begin position="25"/>
        <end position="333"/>
    </location>
</feature>
<feature type="domain" description="SsuA/THI5-like" evidence="13">
    <location>
        <begin position="47"/>
        <end position="251"/>
    </location>
</feature>
<keyword evidence="5" id="KW-0808">Transferase</keyword>